<keyword evidence="2" id="KW-0238">DNA-binding</keyword>
<feature type="domain" description="HTH crp-type" evidence="5">
    <location>
        <begin position="152"/>
        <end position="218"/>
    </location>
</feature>
<keyword evidence="7" id="KW-1185">Reference proteome</keyword>
<dbReference type="InterPro" id="IPR018490">
    <property type="entry name" value="cNMP-bd_dom_sf"/>
</dbReference>
<dbReference type="SMART" id="SM00419">
    <property type="entry name" value="HTH_CRP"/>
    <property type="match status" value="1"/>
</dbReference>
<dbReference type="Gene3D" id="2.60.120.10">
    <property type="entry name" value="Jelly Rolls"/>
    <property type="match status" value="1"/>
</dbReference>
<comment type="caution">
    <text evidence="6">The sequence shown here is derived from an EMBL/GenBank/DDBJ whole genome shotgun (WGS) entry which is preliminary data.</text>
</comment>
<accession>A0AAE3APL1</accession>
<gene>
    <name evidence="6" type="ORF">LKD32_00470</name>
</gene>
<keyword evidence="1" id="KW-0805">Transcription regulation</keyword>
<proteinExistence type="predicted"/>
<dbReference type="Proteomes" id="UP001198962">
    <property type="component" value="Unassembled WGS sequence"/>
</dbReference>
<dbReference type="InterPro" id="IPR000595">
    <property type="entry name" value="cNMP-bd_dom"/>
</dbReference>
<dbReference type="PANTHER" id="PTHR24567:SF58">
    <property type="entry name" value="CYCLIC AMP-BINDING REGULATORY PROTEIN"/>
    <property type="match status" value="1"/>
</dbReference>
<organism evidence="6 7">
    <name type="scientific">Brotaphodocola catenula</name>
    <dbReference type="NCBI Taxonomy" id="2885361"/>
    <lineage>
        <taxon>Bacteria</taxon>
        <taxon>Bacillati</taxon>
        <taxon>Bacillota</taxon>
        <taxon>Clostridia</taxon>
        <taxon>Lachnospirales</taxon>
        <taxon>Lachnospiraceae</taxon>
        <taxon>Brotaphodocola</taxon>
    </lineage>
</organism>
<evidence type="ECO:0000259" key="4">
    <source>
        <dbReference type="PROSITE" id="PS50042"/>
    </source>
</evidence>
<dbReference type="GO" id="GO:0003677">
    <property type="term" value="F:DNA binding"/>
    <property type="evidence" value="ECO:0007669"/>
    <property type="project" value="UniProtKB-KW"/>
</dbReference>
<evidence type="ECO:0000259" key="5">
    <source>
        <dbReference type="PROSITE" id="PS51063"/>
    </source>
</evidence>
<name>A0AAE3APL1_9FIRM</name>
<dbReference type="InterPro" id="IPR012318">
    <property type="entry name" value="HTH_CRP"/>
</dbReference>
<evidence type="ECO:0000256" key="2">
    <source>
        <dbReference type="ARBA" id="ARBA00023125"/>
    </source>
</evidence>
<dbReference type="CDD" id="cd00038">
    <property type="entry name" value="CAP_ED"/>
    <property type="match status" value="1"/>
</dbReference>
<evidence type="ECO:0000313" key="6">
    <source>
        <dbReference type="EMBL" id="MCC2163370.1"/>
    </source>
</evidence>
<evidence type="ECO:0000313" key="7">
    <source>
        <dbReference type="Proteomes" id="UP001198962"/>
    </source>
</evidence>
<dbReference type="Pfam" id="PF00027">
    <property type="entry name" value="cNMP_binding"/>
    <property type="match status" value="1"/>
</dbReference>
<dbReference type="SUPFAM" id="SSF51206">
    <property type="entry name" value="cAMP-binding domain-like"/>
    <property type="match status" value="1"/>
</dbReference>
<dbReference type="PROSITE" id="PS50042">
    <property type="entry name" value="CNMP_BINDING_3"/>
    <property type="match status" value="1"/>
</dbReference>
<dbReference type="InterPro" id="IPR050397">
    <property type="entry name" value="Env_Response_Regulators"/>
</dbReference>
<protein>
    <submittedName>
        <fullName evidence="6">Crp/Fnr family transcriptional regulator</fullName>
    </submittedName>
</protein>
<dbReference type="AlphaFoldDB" id="A0AAE3APL1"/>
<evidence type="ECO:0000256" key="3">
    <source>
        <dbReference type="ARBA" id="ARBA00023163"/>
    </source>
</evidence>
<keyword evidence="3" id="KW-0804">Transcription</keyword>
<dbReference type="GO" id="GO:0005829">
    <property type="term" value="C:cytosol"/>
    <property type="evidence" value="ECO:0007669"/>
    <property type="project" value="TreeGrafter"/>
</dbReference>
<dbReference type="SMART" id="SM00100">
    <property type="entry name" value="cNMP"/>
    <property type="match status" value="1"/>
</dbReference>
<dbReference type="RefSeq" id="WP_308450280.1">
    <property type="nucleotide sequence ID" value="NZ_JAJEPU010000001.1"/>
</dbReference>
<dbReference type="InterPro" id="IPR036390">
    <property type="entry name" value="WH_DNA-bd_sf"/>
</dbReference>
<dbReference type="EMBL" id="JAJEPU010000001">
    <property type="protein sequence ID" value="MCC2163370.1"/>
    <property type="molecule type" value="Genomic_DNA"/>
</dbReference>
<dbReference type="Pfam" id="PF13545">
    <property type="entry name" value="HTH_Crp_2"/>
    <property type="match status" value="1"/>
</dbReference>
<dbReference type="GO" id="GO:0003700">
    <property type="term" value="F:DNA-binding transcription factor activity"/>
    <property type="evidence" value="ECO:0007669"/>
    <property type="project" value="TreeGrafter"/>
</dbReference>
<feature type="domain" description="Cyclic nucleotide-binding" evidence="4">
    <location>
        <begin position="10"/>
        <end position="113"/>
    </location>
</feature>
<evidence type="ECO:0000256" key="1">
    <source>
        <dbReference type="ARBA" id="ARBA00023015"/>
    </source>
</evidence>
<dbReference type="InterPro" id="IPR014710">
    <property type="entry name" value="RmlC-like_jellyroll"/>
</dbReference>
<reference evidence="6" key="1">
    <citation type="submission" date="2021-10" db="EMBL/GenBank/DDBJ databases">
        <title>Anaerobic single-cell dispensing facilitates the cultivation of human gut bacteria.</title>
        <authorList>
            <person name="Afrizal A."/>
        </authorList>
    </citation>
    <scope>NUCLEOTIDE SEQUENCE</scope>
    <source>
        <strain evidence="6">CLA-AA-H274</strain>
    </source>
</reference>
<dbReference type="PANTHER" id="PTHR24567">
    <property type="entry name" value="CRP FAMILY TRANSCRIPTIONAL REGULATORY PROTEIN"/>
    <property type="match status" value="1"/>
</dbReference>
<sequence>MKFNLNQCPLFAGMSEAEIEECLLVSQARIVSYPKDTYLFHQGELPRYMMVLLSGSIVIGNDSLGGKRNIVATFQEHGEMFGEVFLFLNKKEYDYFALADSTADVLLIPKAFFDVDAVNQNSFSYRLIANLLPVFAGKAYYLNQKIRIISGASLRQKIARMLLQHTHSDPDYTFSMNREKMADYLGVARPSLSRELSNMQAEGMISLEKRQIRILDLSALQEII</sequence>
<dbReference type="SUPFAM" id="SSF46785">
    <property type="entry name" value="Winged helix' DNA-binding domain"/>
    <property type="match status" value="1"/>
</dbReference>
<dbReference type="PROSITE" id="PS51063">
    <property type="entry name" value="HTH_CRP_2"/>
    <property type="match status" value="1"/>
</dbReference>